<dbReference type="InterPro" id="IPR000073">
    <property type="entry name" value="AB_hydrolase_1"/>
</dbReference>
<dbReference type="PANTHER" id="PTHR43433:SF5">
    <property type="entry name" value="AB HYDROLASE-1 DOMAIN-CONTAINING PROTEIN"/>
    <property type="match status" value="1"/>
</dbReference>
<dbReference type="RefSeq" id="WP_083128988.1">
    <property type="nucleotide sequence ID" value="NZ_MVIM01000023.1"/>
</dbReference>
<sequence length="313" mass="33872">MTANETVVDVGRGIELCYHHTGDPADPPVMLIAGLGQQLHSWPDEFAARLVGLGYHVIRFDNRDAGRSTHMSYRPPNPVAMLRGGDARHQYHLGDMARDTVGLMDALGYRDAHLVGVSMGGMIAQTVAAHHPGRVRTLTSIMSTTGARRLGRPALSTWRRMLTSKPPRTREDEMDRAANIFAHIGSHGFPFDEEAVRTYAGIAFDRDPSPAGIARQLAGIFASGDRTAELAHIDVPTLVIHNDRDRMVHPTGGAATARAIPGARLETIVGLGHDLPVGAWGQIVDLITDHFTGAEFAARRGAALTHTDREENA</sequence>
<dbReference type="OrthoDB" id="8957634at2"/>
<protein>
    <submittedName>
        <fullName evidence="2">Alpha/beta hydrolase</fullName>
    </submittedName>
</protein>
<comment type="caution">
    <text evidence="2">The sequence shown here is derived from an EMBL/GenBank/DDBJ whole genome shotgun (WGS) entry which is preliminary data.</text>
</comment>
<organism evidence="2 3">
    <name type="scientific">Mycolicibacterium tusciae</name>
    <dbReference type="NCBI Taxonomy" id="75922"/>
    <lineage>
        <taxon>Bacteria</taxon>
        <taxon>Bacillati</taxon>
        <taxon>Actinomycetota</taxon>
        <taxon>Actinomycetes</taxon>
        <taxon>Mycobacteriales</taxon>
        <taxon>Mycobacteriaceae</taxon>
        <taxon>Mycolicibacterium</taxon>
    </lineage>
</organism>
<dbReference type="InterPro" id="IPR029058">
    <property type="entry name" value="AB_hydrolase_fold"/>
</dbReference>
<dbReference type="SUPFAM" id="SSF53474">
    <property type="entry name" value="alpha/beta-Hydrolases"/>
    <property type="match status" value="1"/>
</dbReference>
<dbReference type="GO" id="GO:0004806">
    <property type="term" value="F:triacylglycerol lipase activity"/>
    <property type="evidence" value="ECO:0007669"/>
    <property type="project" value="TreeGrafter"/>
</dbReference>
<accession>A0A1X0JF23</accession>
<proteinExistence type="predicted"/>
<evidence type="ECO:0000259" key="1">
    <source>
        <dbReference type="Pfam" id="PF00561"/>
    </source>
</evidence>
<dbReference type="GO" id="GO:0046503">
    <property type="term" value="P:glycerolipid catabolic process"/>
    <property type="evidence" value="ECO:0007669"/>
    <property type="project" value="TreeGrafter"/>
</dbReference>
<dbReference type="Pfam" id="PF00561">
    <property type="entry name" value="Abhydrolase_1"/>
    <property type="match status" value="1"/>
</dbReference>
<reference evidence="2 3" key="1">
    <citation type="submission" date="2017-02" db="EMBL/GenBank/DDBJ databases">
        <title>The new phylogeny of genus Mycobacterium.</title>
        <authorList>
            <person name="Tortoli E."/>
            <person name="Trovato A."/>
            <person name="Cirillo D.M."/>
        </authorList>
    </citation>
    <scope>NUCLEOTIDE SEQUENCE [LARGE SCALE GENOMIC DNA]</scope>
    <source>
        <strain evidence="2 3">DSM 44338</strain>
    </source>
</reference>
<name>A0A1X0JF23_9MYCO</name>
<gene>
    <name evidence="2" type="ORF">BST47_27430</name>
</gene>
<dbReference type="Gene3D" id="3.40.50.1820">
    <property type="entry name" value="alpha/beta hydrolase"/>
    <property type="match status" value="1"/>
</dbReference>
<evidence type="ECO:0000313" key="2">
    <source>
        <dbReference type="EMBL" id="ORB61468.1"/>
    </source>
</evidence>
<dbReference type="AlphaFoldDB" id="A0A1X0JF23"/>
<dbReference type="EMBL" id="MVIM01000023">
    <property type="protein sequence ID" value="ORB61468.1"/>
    <property type="molecule type" value="Genomic_DNA"/>
</dbReference>
<feature type="domain" description="AB hydrolase-1" evidence="1">
    <location>
        <begin position="27"/>
        <end position="274"/>
    </location>
</feature>
<dbReference type="InterPro" id="IPR050471">
    <property type="entry name" value="AB_hydrolase"/>
</dbReference>
<dbReference type="STRING" id="75922.BST47_27430"/>
<keyword evidence="2" id="KW-0378">Hydrolase</keyword>
<dbReference type="Proteomes" id="UP000192411">
    <property type="component" value="Unassembled WGS sequence"/>
</dbReference>
<evidence type="ECO:0000313" key="3">
    <source>
        <dbReference type="Proteomes" id="UP000192411"/>
    </source>
</evidence>
<keyword evidence="3" id="KW-1185">Reference proteome</keyword>
<dbReference type="PANTHER" id="PTHR43433">
    <property type="entry name" value="HYDROLASE, ALPHA/BETA FOLD FAMILY PROTEIN"/>
    <property type="match status" value="1"/>
</dbReference>